<feature type="domain" description="J" evidence="9">
    <location>
        <begin position="6"/>
        <end position="71"/>
    </location>
</feature>
<dbReference type="InterPro" id="IPR001305">
    <property type="entry name" value="HSP_DnaJ_Cys-rich_dom"/>
</dbReference>
<evidence type="ECO:0000259" key="9">
    <source>
        <dbReference type="PROSITE" id="PS50076"/>
    </source>
</evidence>
<dbReference type="CDD" id="cd10719">
    <property type="entry name" value="DnaJ_zf"/>
    <property type="match status" value="1"/>
</dbReference>
<evidence type="ECO:0000256" key="5">
    <source>
        <dbReference type="ARBA" id="ARBA00022771"/>
    </source>
</evidence>
<dbReference type="NCBIfam" id="TIGR02349">
    <property type="entry name" value="DnaJ_bact"/>
    <property type="match status" value="1"/>
</dbReference>
<dbReference type="PROSITE" id="PS51188">
    <property type="entry name" value="ZF_CR"/>
    <property type="match status" value="1"/>
</dbReference>
<sequence length="378" mass="41349">MAEKKDYYDVLGVNKSAGEDEIKKAYRKLAKKYHPDANPGDTSAEEKFKEVNEAYEILSDSQKRSQYDQFGHAAFDQGGGAGGFYNAGDFDMGDIFSMFGFGGGSASRRNGPQRGRDLNITIQITFEEAVFGCKKDIQVNVTDACDTCNGTGAKPGTHAETCPVCHGTGQERVVQQSIFGTMQTTRTCSACRGTGKKIKEPCPDCHGTGFVKKTKKYEVNIPKGIDHGQTIRLSGKGEAGVNGGGYGDLLVTVYVKPHSYFVRKEMDIYSEKAISFTEAILGGEISINTIYGEQKYTVKPGTQPNTVVTLKNCGVPSLRNDKIKGDQYVTLKVSIPTGLTEKQKIMLHNWNNPDLVVELPGDDRPKKSFKDKMKGILE</sequence>
<evidence type="ECO:0000259" key="10">
    <source>
        <dbReference type="PROSITE" id="PS51188"/>
    </source>
</evidence>
<keyword evidence="6" id="KW-0862">Zinc</keyword>
<dbReference type="PANTHER" id="PTHR43096">
    <property type="entry name" value="DNAJ HOMOLOG 1, MITOCHONDRIAL-RELATED"/>
    <property type="match status" value="1"/>
</dbReference>
<protein>
    <submittedName>
        <fullName evidence="11">Chaperone protein DnaJ</fullName>
    </submittedName>
</protein>
<evidence type="ECO:0000256" key="4">
    <source>
        <dbReference type="ARBA" id="ARBA00022737"/>
    </source>
</evidence>
<dbReference type="InterPro" id="IPR018253">
    <property type="entry name" value="DnaJ_domain_CS"/>
</dbReference>
<organism evidence="11">
    <name type="scientific">bioreactor metagenome</name>
    <dbReference type="NCBI Taxonomy" id="1076179"/>
    <lineage>
        <taxon>unclassified sequences</taxon>
        <taxon>metagenomes</taxon>
        <taxon>ecological metagenomes</taxon>
    </lineage>
</organism>
<dbReference type="FunFam" id="1.10.287.110:FF:000034">
    <property type="entry name" value="Chaperone protein DnaJ"/>
    <property type="match status" value="1"/>
</dbReference>
<dbReference type="GO" id="GO:0051082">
    <property type="term" value="F:unfolded protein binding"/>
    <property type="evidence" value="ECO:0007669"/>
    <property type="project" value="InterPro"/>
</dbReference>
<dbReference type="GO" id="GO:0005524">
    <property type="term" value="F:ATP binding"/>
    <property type="evidence" value="ECO:0007669"/>
    <property type="project" value="InterPro"/>
</dbReference>
<evidence type="ECO:0000256" key="6">
    <source>
        <dbReference type="ARBA" id="ARBA00022833"/>
    </source>
</evidence>
<evidence type="ECO:0000256" key="8">
    <source>
        <dbReference type="ARBA" id="ARBA00023186"/>
    </source>
</evidence>
<name>A0A644YVY8_9ZZZZ</name>
<dbReference type="Gene3D" id="2.60.260.20">
    <property type="entry name" value="Urease metallochaperone UreE, N-terminal domain"/>
    <property type="match status" value="2"/>
</dbReference>
<dbReference type="FunFam" id="2.60.260.20:FF:000005">
    <property type="entry name" value="Chaperone protein dnaJ 1, mitochondrial"/>
    <property type="match status" value="1"/>
</dbReference>
<keyword evidence="5" id="KW-0863">Zinc-finger</keyword>
<dbReference type="HAMAP" id="MF_01152">
    <property type="entry name" value="DnaJ"/>
    <property type="match status" value="1"/>
</dbReference>
<dbReference type="InterPro" id="IPR002939">
    <property type="entry name" value="DnaJ_C"/>
</dbReference>
<dbReference type="SMART" id="SM00271">
    <property type="entry name" value="DnaJ"/>
    <property type="match status" value="1"/>
</dbReference>
<dbReference type="InterPro" id="IPR001623">
    <property type="entry name" value="DnaJ_domain"/>
</dbReference>
<reference evidence="11" key="1">
    <citation type="submission" date="2019-08" db="EMBL/GenBank/DDBJ databases">
        <authorList>
            <person name="Kucharzyk K."/>
            <person name="Murdoch R.W."/>
            <person name="Higgins S."/>
            <person name="Loffler F."/>
        </authorList>
    </citation>
    <scope>NUCLEOTIDE SEQUENCE</scope>
</reference>
<dbReference type="PANTHER" id="PTHR43096:SF48">
    <property type="entry name" value="CHAPERONE PROTEIN DNAJ"/>
    <property type="match status" value="1"/>
</dbReference>
<dbReference type="SUPFAM" id="SSF49493">
    <property type="entry name" value="HSP40/DnaJ peptide-binding domain"/>
    <property type="match status" value="2"/>
</dbReference>
<dbReference type="SUPFAM" id="SSF46565">
    <property type="entry name" value="Chaperone J-domain"/>
    <property type="match status" value="1"/>
</dbReference>
<dbReference type="FunFam" id="2.10.230.10:FF:000002">
    <property type="entry name" value="Molecular chaperone DnaJ"/>
    <property type="match status" value="1"/>
</dbReference>
<keyword evidence="3" id="KW-0479">Metal-binding</keyword>
<dbReference type="AlphaFoldDB" id="A0A644YVY8"/>
<evidence type="ECO:0000256" key="1">
    <source>
        <dbReference type="ARBA" id="ARBA00022490"/>
    </source>
</evidence>
<evidence type="ECO:0000256" key="3">
    <source>
        <dbReference type="ARBA" id="ARBA00022723"/>
    </source>
</evidence>
<proteinExistence type="inferred from homology"/>
<dbReference type="CDD" id="cd06257">
    <property type="entry name" value="DnaJ"/>
    <property type="match status" value="1"/>
</dbReference>
<dbReference type="GO" id="GO:0005737">
    <property type="term" value="C:cytoplasm"/>
    <property type="evidence" value="ECO:0007669"/>
    <property type="project" value="TreeGrafter"/>
</dbReference>
<dbReference type="EMBL" id="VSSQ01005722">
    <property type="protein sequence ID" value="MPM30194.1"/>
    <property type="molecule type" value="Genomic_DNA"/>
</dbReference>
<dbReference type="Gene3D" id="1.10.287.110">
    <property type="entry name" value="DnaJ domain"/>
    <property type="match status" value="1"/>
</dbReference>
<keyword evidence="1" id="KW-0963">Cytoplasm</keyword>
<dbReference type="Pfam" id="PF00226">
    <property type="entry name" value="DnaJ"/>
    <property type="match status" value="1"/>
</dbReference>
<gene>
    <name evidence="11" type="primary">dnaJ_36</name>
    <name evidence="11" type="ORF">SDC9_76742</name>
</gene>
<dbReference type="InterPro" id="IPR012724">
    <property type="entry name" value="DnaJ"/>
</dbReference>
<keyword evidence="8" id="KW-0143">Chaperone</keyword>
<keyword evidence="7" id="KW-0346">Stress response</keyword>
<dbReference type="CDD" id="cd10747">
    <property type="entry name" value="DnaJ_C"/>
    <property type="match status" value="1"/>
</dbReference>
<dbReference type="PROSITE" id="PS00636">
    <property type="entry name" value="DNAJ_1"/>
    <property type="match status" value="1"/>
</dbReference>
<dbReference type="InterPro" id="IPR036869">
    <property type="entry name" value="J_dom_sf"/>
</dbReference>
<evidence type="ECO:0000256" key="2">
    <source>
        <dbReference type="ARBA" id="ARBA00022705"/>
    </source>
</evidence>
<dbReference type="Gene3D" id="2.10.230.10">
    <property type="entry name" value="Heat shock protein DnaJ, cysteine-rich domain"/>
    <property type="match status" value="1"/>
</dbReference>
<keyword evidence="2" id="KW-0235">DNA replication</keyword>
<dbReference type="PRINTS" id="PR00625">
    <property type="entry name" value="JDOMAIN"/>
</dbReference>
<dbReference type="GO" id="GO:0009408">
    <property type="term" value="P:response to heat"/>
    <property type="evidence" value="ECO:0007669"/>
    <property type="project" value="InterPro"/>
</dbReference>
<dbReference type="GO" id="GO:0006260">
    <property type="term" value="P:DNA replication"/>
    <property type="evidence" value="ECO:0007669"/>
    <property type="project" value="UniProtKB-KW"/>
</dbReference>
<evidence type="ECO:0000313" key="11">
    <source>
        <dbReference type="EMBL" id="MPM30194.1"/>
    </source>
</evidence>
<keyword evidence="4" id="KW-0677">Repeat</keyword>
<dbReference type="Pfam" id="PF00684">
    <property type="entry name" value="DnaJ_CXXCXGXG"/>
    <property type="match status" value="1"/>
</dbReference>
<dbReference type="NCBIfam" id="NF008035">
    <property type="entry name" value="PRK10767.1"/>
    <property type="match status" value="1"/>
</dbReference>
<evidence type="ECO:0000256" key="7">
    <source>
        <dbReference type="ARBA" id="ARBA00023016"/>
    </source>
</evidence>
<accession>A0A644YVY8</accession>
<dbReference type="GO" id="GO:0042026">
    <property type="term" value="P:protein refolding"/>
    <property type="evidence" value="ECO:0007669"/>
    <property type="project" value="TreeGrafter"/>
</dbReference>
<dbReference type="SUPFAM" id="SSF57938">
    <property type="entry name" value="DnaJ/Hsp40 cysteine-rich domain"/>
    <property type="match status" value="1"/>
</dbReference>
<dbReference type="InterPro" id="IPR008971">
    <property type="entry name" value="HSP40/DnaJ_pept-bd"/>
</dbReference>
<dbReference type="GO" id="GO:0031072">
    <property type="term" value="F:heat shock protein binding"/>
    <property type="evidence" value="ECO:0007669"/>
    <property type="project" value="InterPro"/>
</dbReference>
<dbReference type="Pfam" id="PF01556">
    <property type="entry name" value="DnaJ_C"/>
    <property type="match status" value="1"/>
</dbReference>
<dbReference type="InterPro" id="IPR036410">
    <property type="entry name" value="HSP_DnaJ_Cys-rich_dom_sf"/>
</dbReference>
<dbReference type="GO" id="GO:0008270">
    <property type="term" value="F:zinc ion binding"/>
    <property type="evidence" value="ECO:0007669"/>
    <property type="project" value="UniProtKB-KW"/>
</dbReference>
<feature type="domain" description="CR-type" evidence="10">
    <location>
        <begin position="132"/>
        <end position="214"/>
    </location>
</feature>
<comment type="caution">
    <text evidence="11">The sequence shown here is derived from an EMBL/GenBank/DDBJ whole genome shotgun (WGS) entry which is preliminary data.</text>
</comment>
<dbReference type="PROSITE" id="PS50076">
    <property type="entry name" value="DNAJ_2"/>
    <property type="match status" value="1"/>
</dbReference>